<keyword evidence="1" id="KW-1133">Transmembrane helix</keyword>
<feature type="transmembrane region" description="Helical" evidence="1">
    <location>
        <begin position="324"/>
        <end position="342"/>
    </location>
</feature>
<dbReference type="InterPro" id="IPR012429">
    <property type="entry name" value="HGSNAT_cat"/>
</dbReference>
<feature type="transmembrane region" description="Helical" evidence="1">
    <location>
        <begin position="164"/>
        <end position="185"/>
    </location>
</feature>
<protein>
    <submittedName>
        <fullName evidence="3">DUF1624 domain-containing protein</fullName>
    </submittedName>
</protein>
<sequence length="402" mass="41923">MGEPMRFDAEIGAGMAPAAARPGAATGARAPRVVAIDLLRGLAVMGMVMVAYAGGWDDRFTFLTHASWRGFAIADMIFPAFLFCAGAALPYALRRREGQGRAALAGHVLRRSAILVALGVFLNLLPGFDVAHVRLPGILQRIGLCYAIAGTGCALALRRDGLRVGGLVAAIAVLLAGYGALLLAWDAPGCGRACFDSAHALPAVVDRAVFGVAHLWPWGRTGDVVTYDPEGLVSTLGALVNMLLGVAASVLLMRSHRRATLTAIAIAGAACLLGGLLLDPLMPVVKKLWTPSFALLSGGFTLLALLALMRLVPPGRAAPAWTRPVLAFGTNATLAFVGITLIDTVMQLPLGGAGSAHDRLAALLARAIPEPRVASAAYSALLLLVLGAGLWQLYKRRIVVRI</sequence>
<comment type="caution">
    <text evidence="3">The sequence shown here is derived from an EMBL/GenBank/DDBJ whole genome shotgun (WGS) entry which is preliminary data.</text>
</comment>
<name>A0ABX0PFX1_9BURK</name>
<keyword evidence="1" id="KW-0812">Transmembrane</keyword>
<dbReference type="Proteomes" id="UP000716322">
    <property type="component" value="Unassembled WGS sequence"/>
</dbReference>
<reference evidence="3 4" key="1">
    <citation type="submission" date="2020-03" db="EMBL/GenBank/DDBJ databases">
        <title>Genome sequence of strain Massilia sp. TW-1.</title>
        <authorList>
            <person name="Chaudhary D.K."/>
        </authorList>
    </citation>
    <scope>NUCLEOTIDE SEQUENCE [LARGE SCALE GENOMIC DNA]</scope>
    <source>
        <strain evidence="3 4">TW-1</strain>
    </source>
</reference>
<keyword evidence="1" id="KW-0472">Membrane</keyword>
<feature type="transmembrane region" description="Helical" evidence="1">
    <location>
        <begin position="68"/>
        <end position="93"/>
    </location>
</feature>
<gene>
    <name evidence="3" type="ORF">HAV22_17115</name>
</gene>
<feature type="transmembrane region" description="Helical" evidence="1">
    <location>
        <begin position="376"/>
        <end position="394"/>
    </location>
</feature>
<feature type="transmembrane region" description="Helical" evidence="1">
    <location>
        <begin position="38"/>
        <end position="56"/>
    </location>
</feature>
<feature type="transmembrane region" description="Helical" evidence="1">
    <location>
        <begin position="138"/>
        <end position="157"/>
    </location>
</feature>
<dbReference type="PANTHER" id="PTHR31061:SF24">
    <property type="entry name" value="LD22376P"/>
    <property type="match status" value="1"/>
</dbReference>
<dbReference type="RefSeq" id="WP_166860626.1">
    <property type="nucleotide sequence ID" value="NZ_JAAQOM010000010.1"/>
</dbReference>
<proteinExistence type="predicted"/>
<feature type="domain" description="Heparan-alpha-glucosaminide N-acetyltransferase catalytic" evidence="2">
    <location>
        <begin position="32"/>
        <end position="172"/>
    </location>
</feature>
<keyword evidence="4" id="KW-1185">Reference proteome</keyword>
<feature type="transmembrane region" description="Helical" evidence="1">
    <location>
        <begin position="232"/>
        <end position="252"/>
    </location>
</feature>
<evidence type="ECO:0000259" key="2">
    <source>
        <dbReference type="Pfam" id="PF07786"/>
    </source>
</evidence>
<accession>A0ABX0PFX1</accession>
<feature type="transmembrane region" description="Helical" evidence="1">
    <location>
        <begin position="290"/>
        <end position="312"/>
    </location>
</feature>
<dbReference type="PANTHER" id="PTHR31061">
    <property type="entry name" value="LD22376P"/>
    <property type="match status" value="1"/>
</dbReference>
<evidence type="ECO:0000313" key="4">
    <source>
        <dbReference type="Proteomes" id="UP000716322"/>
    </source>
</evidence>
<evidence type="ECO:0000313" key="3">
    <source>
        <dbReference type="EMBL" id="NIA55359.1"/>
    </source>
</evidence>
<feature type="transmembrane region" description="Helical" evidence="1">
    <location>
        <begin position="259"/>
        <end position="278"/>
    </location>
</feature>
<evidence type="ECO:0000256" key="1">
    <source>
        <dbReference type="SAM" id="Phobius"/>
    </source>
</evidence>
<organism evidence="3 4">
    <name type="scientific">Telluria antibiotica</name>
    <dbReference type="NCBI Taxonomy" id="2717319"/>
    <lineage>
        <taxon>Bacteria</taxon>
        <taxon>Pseudomonadati</taxon>
        <taxon>Pseudomonadota</taxon>
        <taxon>Betaproteobacteria</taxon>
        <taxon>Burkholderiales</taxon>
        <taxon>Oxalobacteraceae</taxon>
        <taxon>Telluria group</taxon>
        <taxon>Telluria</taxon>
    </lineage>
</organism>
<feature type="transmembrane region" description="Helical" evidence="1">
    <location>
        <begin position="113"/>
        <end position="132"/>
    </location>
</feature>
<dbReference type="Pfam" id="PF07786">
    <property type="entry name" value="HGSNAT_cat"/>
    <property type="match status" value="1"/>
</dbReference>
<dbReference type="EMBL" id="JAAQOM010000010">
    <property type="protein sequence ID" value="NIA55359.1"/>
    <property type="molecule type" value="Genomic_DNA"/>
</dbReference>